<keyword evidence="2" id="KW-0812">Transmembrane</keyword>
<keyword evidence="2" id="KW-0472">Membrane</keyword>
<feature type="transmembrane region" description="Helical" evidence="2">
    <location>
        <begin position="13"/>
        <end position="42"/>
    </location>
</feature>
<evidence type="ECO:0000313" key="4">
    <source>
        <dbReference type="Proteomes" id="UP000265520"/>
    </source>
</evidence>
<evidence type="ECO:0000256" key="1">
    <source>
        <dbReference type="SAM" id="MobiDB-lite"/>
    </source>
</evidence>
<comment type="caution">
    <text evidence="3">The sequence shown here is derived from an EMBL/GenBank/DDBJ whole genome shotgun (WGS) entry which is preliminary data.</text>
</comment>
<accession>A0A392MYT8</accession>
<feature type="region of interest" description="Disordered" evidence="1">
    <location>
        <begin position="46"/>
        <end position="67"/>
    </location>
</feature>
<keyword evidence="4" id="KW-1185">Reference proteome</keyword>
<proteinExistence type="predicted"/>
<dbReference type="AlphaFoldDB" id="A0A392MYT8"/>
<feature type="compositionally biased region" description="Basic residues" evidence="1">
    <location>
        <begin position="54"/>
        <end position="67"/>
    </location>
</feature>
<name>A0A392MYT8_9FABA</name>
<evidence type="ECO:0000256" key="2">
    <source>
        <dbReference type="SAM" id="Phobius"/>
    </source>
</evidence>
<reference evidence="3 4" key="1">
    <citation type="journal article" date="2018" name="Front. Plant Sci.">
        <title>Red Clover (Trifolium pratense) and Zigzag Clover (T. medium) - A Picture of Genomic Similarities and Differences.</title>
        <authorList>
            <person name="Dluhosova J."/>
            <person name="Istvanek J."/>
            <person name="Nedelnik J."/>
            <person name="Repkova J."/>
        </authorList>
    </citation>
    <scope>NUCLEOTIDE SEQUENCE [LARGE SCALE GENOMIC DNA]</scope>
    <source>
        <strain evidence="4">cv. 10/8</strain>
        <tissue evidence="3">Leaf</tissue>
    </source>
</reference>
<dbReference type="Proteomes" id="UP000265520">
    <property type="component" value="Unassembled WGS sequence"/>
</dbReference>
<protein>
    <submittedName>
        <fullName evidence="3">Uncharacterized protein</fullName>
    </submittedName>
</protein>
<keyword evidence="2" id="KW-1133">Transmembrane helix</keyword>
<sequence length="67" mass="7691">MGAVILPYLGTEILIPACAIIGILFAICSKLSSLLLVSLLLVEEEWKEREERHERRKKNGKREKRDN</sequence>
<dbReference type="EMBL" id="LXQA010023261">
    <property type="protein sequence ID" value="MCH92707.1"/>
    <property type="molecule type" value="Genomic_DNA"/>
</dbReference>
<organism evidence="3 4">
    <name type="scientific">Trifolium medium</name>
    <dbReference type="NCBI Taxonomy" id="97028"/>
    <lineage>
        <taxon>Eukaryota</taxon>
        <taxon>Viridiplantae</taxon>
        <taxon>Streptophyta</taxon>
        <taxon>Embryophyta</taxon>
        <taxon>Tracheophyta</taxon>
        <taxon>Spermatophyta</taxon>
        <taxon>Magnoliopsida</taxon>
        <taxon>eudicotyledons</taxon>
        <taxon>Gunneridae</taxon>
        <taxon>Pentapetalae</taxon>
        <taxon>rosids</taxon>
        <taxon>fabids</taxon>
        <taxon>Fabales</taxon>
        <taxon>Fabaceae</taxon>
        <taxon>Papilionoideae</taxon>
        <taxon>50 kb inversion clade</taxon>
        <taxon>NPAAA clade</taxon>
        <taxon>Hologalegina</taxon>
        <taxon>IRL clade</taxon>
        <taxon>Trifolieae</taxon>
        <taxon>Trifolium</taxon>
    </lineage>
</organism>
<evidence type="ECO:0000313" key="3">
    <source>
        <dbReference type="EMBL" id="MCH92707.1"/>
    </source>
</evidence>